<proteinExistence type="predicted"/>
<dbReference type="Proteomes" id="UP001305779">
    <property type="component" value="Unassembled WGS sequence"/>
</dbReference>
<dbReference type="CDD" id="cd18186">
    <property type="entry name" value="BTB_POZ_ZBTB_KLHL-like"/>
    <property type="match status" value="1"/>
</dbReference>
<keyword evidence="3" id="KW-1185">Reference proteome</keyword>
<reference evidence="2 3" key="1">
    <citation type="journal article" date="2023" name="G3 (Bethesda)">
        <title>A chromosome-level genome assembly of Zasmidium syzygii isolated from banana leaves.</title>
        <authorList>
            <person name="van Westerhoven A.C."/>
            <person name="Mehrabi R."/>
            <person name="Talebi R."/>
            <person name="Steentjes M.B.F."/>
            <person name="Corcolon B."/>
            <person name="Chong P.A."/>
            <person name="Kema G.H.J."/>
            <person name="Seidl M.F."/>
        </authorList>
    </citation>
    <scope>NUCLEOTIDE SEQUENCE [LARGE SCALE GENOMIC DNA]</scope>
    <source>
        <strain evidence="2 3">P124</strain>
    </source>
</reference>
<dbReference type="InterPro" id="IPR011333">
    <property type="entry name" value="SKP1/BTB/POZ_sf"/>
</dbReference>
<dbReference type="PROSITE" id="PS50097">
    <property type="entry name" value="BTB"/>
    <property type="match status" value="1"/>
</dbReference>
<dbReference type="InterPro" id="IPR000210">
    <property type="entry name" value="BTB/POZ_dom"/>
</dbReference>
<feature type="domain" description="BTB" evidence="1">
    <location>
        <begin position="25"/>
        <end position="94"/>
    </location>
</feature>
<dbReference type="PANTHER" id="PTHR47843">
    <property type="entry name" value="BTB DOMAIN-CONTAINING PROTEIN-RELATED"/>
    <property type="match status" value="1"/>
</dbReference>
<dbReference type="Gene3D" id="3.30.710.10">
    <property type="entry name" value="Potassium Channel Kv1.1, Chain A"/>
    <property type="match status" value="2"/>
</dbReference>
<protein>
    <recommendedName>
        <fullName evidence="1">BTB domain-containing protein</fullName>
    </recommendedName>
</protein>
<accession>A0ABR0EJL4</accession>
<comment type="caution">
    <text evidence="2">The sequence shown here is derived from an EMBL/GenBank/DDBJ whole genome shotgun (WGS) entry which is preliminary data.</text>
</comment>
<organism evidence="2 3">
    <name type="scientific">Zasmidium cellare</name>
    <name type="common">Wine cellar mold</name>
    <name type="synonym">Racodium cellare</name>
    <dbReference type="NCBI Taxonomy" id="395010"/>
    <lineage>
        <taxon>Eukaryota</taxon>
        <taxon>Fungi</taxon>
        <taxon>Dikarya</taxon>
        <taxon>Ascomycota</taxon>
        <taxon>Pezizomycotina</taxon>
        <taxon>Dothideomycetes</taxon>
        <taxon>Dothideomycetidae</taxon>
        <taxon>Mycosphaerellales</taxon>
        <taxon>Mycosphaerellaceae</taxon>
        <taxon>Zasmidium</taxon>
    </lineage>
</organism>
<gene>
    <name evidence="2" type="ORF">PRZ48_007202</name>
</gene>
<name>A0ABR0EJL4_ZASCE</name>
<evidence type="ECO:0000259" key="1">
    <source>
        <dbReference type="PROSITE" id="PS50097"/>
    </source>
</evidence>
<evidence type="ECO:0000313" key="3">
    <source>
        <dbReference type="Proteomes" id="UP001305779"/>
    </source>
</evidence>
<dbReference type="SUPFAM" id="SSF54695">
    <property type="entry name" value="POZ domain"/>
    <property type="match status" value="1"/>
</dbReference>
<dbReference type="EMBL" id="JAXOVC010000005">
    <property type="protein sequence ID" value="KAK4501393.1"/>
    <property type="molecule type" value="Genomic_DNA"/>
</dbReference>
<sequence length="471" mass="52846">MAGALIRKQDAVAARQATKRFYFTDHVTVIVGRGRHEKSFMAHADVLSKSCLFFEEACISSAEEEKILLPEVEDHRTFNYFLQWAYTGKIVFLGMDDLGELKYVVHCLKFAIHLYEFGIQLRSIALRNAAVDTFLDVLSSAKRIPQAAIVAQLWSSTPPGCKLQQLVLNWGVHHLQASWLEQHRPRLPDAFLADLSINFARQNEDPFQTLASDPLITQKHHYHEGIIGRSHCDYTLEPISIAVGPTPKIFNLNPTILATNSKFFLKALSSTWTPFQKTATFNLTTIDVATFNHYANWCHHGNLNLIVEHLSEDKLFELLTNLYILADVLDDKPLRNAIMDHILLSPTHLPDASTITLAFANLPETSSLCRYLIDEALSGTTHPEWLKENINELPTGYVDALLFGWAKGAFEKGAVREHPGVIVKVAPCTYHEHDGEVLPGEGCKGVEMVMKGKAKSALVRRKKGVRMLDLA</sequence>
<evidence type="ECO:0000313" key="2">
    <source>
        <dbReference type="EMBL" id="KAK4501393.1"/>
    </source>
</evidence>